<feature type="compositionally biased region" description="Basic and acidic residues" evidence="1">
    <location>
        <begin position="188"/>
        <end position="200"/>
    </location>
</feature>
<keyword evidence="2" id="KW-1133">Transmembrane helix</keyword>
<sequence>MTEAVPMVEKAIAVTPAQAAASRLKQRYAAERRFKALGISAIVLALGFLALLLVTILSNGLTAFVQTNIRVDVTLDAETLGVDPVKPSADALAAANYGQVIKNAMYKAFPTVESRPERRQLAALVSSGADVGLRKMLVANPQPAGQHAKHLAGRRRRCRHGHEGAYHPHGRGRGQSSDRRSVGLAGRVGKEGRRRQEVQHRPVHRRRLA</sequence>
<feature type="domain" description="DUF3333" evidence="3">
    <location>
        <begin position="22"/>
        <end position="147"/>
    </location>
</feature>
<reference evidence="4" key="1">
    <citation type="journal article" date="2007" name="J. Bacteriol.">
        <title>Comparative genome analysis of four magnetotactic bacteria reveals a complex set of group-specific genes implicated in magnetosome biomineralization and function.</title>
        <authorList>
            <person name="Richter M."/>
            <person name="Kube M."/>
            <person name="Bazylinski D.A."/>
            <person name="Lombardot T."/>
            <person name="Gloeckner F.O."/>
            <person name="Reinhardt R."/>
            <person name="Schueler D."/>
        </authorList>
    </citation>
    <scope>NUCLEOTIDE SEQUENCE</scope>
    <source>
        <strain evidence="4">MSR-1</strain>
    </source>
</reference>
<protein>
    <submittedName>
        <fullName evidence="4">ABC-type phosphate transport system, permease component</fullName>
    </submittedName>
</protein>
<name>A4U2I6_9PROT</name>
<evidence type="ECO:0000256" key="2">
    <source>
        <dbReference type="SAM" id="Phobius"/>
    </source>
</evidence>
<feature type="compositionally biased region" description="Basic residues" evidence="1">
    <location>
        <begin position="147"/>
        <end position="160"/>
    </location>
</feature>
<evidence type="ECO:0000256" key="1">
    <source>
        <dbReference type="SAM" id="MobiDB-lite"/>
    </source>
</evidence>
<organism evidence="4">
    <name type="scientific">Magnetospirillum gryphiswaldense</name>
    <dbReference type="NCBI Taxonomy" id="55518"/>
    <lineage>
        <taxon>Bacteria</taxon>
        <taxon>Pseudomonadati</taxon>
        <taxon>Pseudomonadota</taxon>
        <taxon>Alphaproteobacteria</taxon>
        <taxon>Rhodospirillales</taxon>
        <taxon>Rhodospirillaceae</taxon>
        <taxon>Magnetospirillum</taxon>
    </lineage>
</organism>
<evidence type="ECO:0000259" key="3">
    <source>
        <dbReference type="Pfam" id="PF11812"/>
    </source>
</evidence>
<gene>
    <name evidence="4" type="ORF">MGR_3596</name>
</gene>
<feature type="transmembrane region" description="Helical" evidence="2">
    <location>
        <begin position="36"/>
        <end position="57"/>
    </location>
</feature>
<keyword evidence="2" id="KW-0812">Transmembrane</keyword>
<keyword evidence="2" id="KW-0472">Membrane</keyword>
<dbReference type="EMBL" id="CU459003">
    <property type="protein sequence ID" value="CAM77093.1"/>
    <property type="molecule type" value="Genomic_DNA"/>
</dbReference>
<dbReference type="Pfam" id="PF11812">
    <property type="entry name" value="DUF3333"/>
    <property type="match status" value="1"/>
</dbReference>
<accession>A4U2I6</accession>
<dbReference type="AlphaFoldDB" id="A4U2I6"/>
<proteinExistence type="predicted"/>
<evidence type="ECO:0000313" key="4">
    <source>
        <dbReference type="EMBL" id="CAM77093.1"/>
    </source>
</evidence>
<dbReference type="InterPro" id="IPR024573">
    <property type="entry name" value="DUF3333"/>
</dbReference>
<feature type="region of interest" description="Disordered" evidence="1">
    <location>
        <begin position="142"/>
        <end position="209"/>
    </location>
</feature>